<dbReference type="EMBL" id="CP116221">
    <property type="protein sequence ID" value="WCO02217.1"/>
    <property type="molecule type" value="Genomic_DNA"/>
</dbReference>
<keyword evidence="1" id="KW-0472">Membrane</keyword>
<keyword evidence="1" id="KW-0812">Transmembrane</keyword>
<keyword evidence="3" id="KW-1185">Reference proteome</keyword>
<dbReference type="Pfam" id="PF19578">
    <property type="entry name" value="DUF6090"/>
    <property type="match status" value="1"/>
</dbReference>
<organism evidence="2 3">
    <name type="scientific">Psychroserpens ponticola</name>
    <dbReference type="NCBI Taxonomy" id="2932268"/>
    <lineage>
        <taxon>Bacteria</taxon>
        <taxon>Pseudomonadati</taxon>
        <taxon>Bacteroidota</taxon>
        <taxon>Flavobacteriia</taxon>
        <taxon>Flavobacteriales</taxon>
        <taxon>Flavobacteriaceae</taxon>
        <taxon>Psychroserpens</taxon>
    </lineage>
</organism>
<dbReference type="Proteomes" id="UP001202717">
    <property type="component" value="Chromosome"/>
</dbReference>
<gene>
    <name evidence="2" type="ORF">MUN68_001715</name>
</gene>
<evidence type="ECO:0000256" key="1">
    <source>
        <dbReference type="SAM" id="Phobius"/>
    </source>
</evidence>
<evidence type="ECO:0000313" key="2">
    <source>
        <dbReference type="EMBL" id="WCO02217.1"/>
    </source>
</evidence>
<keyword evidence="1" id="KW-1133">Transmembrane helix</keyword>
<dbReference type="RefSeq" id="WP_249995038.1">
    <property type="nucleotide sequence ID" value="NZ_CP116221.1"/>
</dbReference>
<evidence type="ECO:0000313" key="3">
    <source>
        <dbReference type="Proteomes" id="UP001202717"/>
    </source>
</evidence>
<sequence length="238" mass="27551">MENKTSKYFKYAIGEIVLVVIGILIALQINNWNENNKQKAELKGYLNNISKNIQSDVIDLNVIKSFRDSSKLGAQQFIKLANQNTITIDEFSEYTSTYLYKYNSLFDVYFKSDKSGFEALKNSGYLSKIQGTVIETELYKYYNLVTDIEQEEQSLNNFIEEMEYDMFKSNVVLQFITAIKDIRSDPTEDNLKKAHQLMNFPAFKGANFRVSRLRTILKSYETMDSAAKKVMSLIENTK</sequence>
<reference evidence="2 3" key="1">
    <citation type="submission" date="2023-01" db="EMBL/GenBank/DDBJ databases">
        <title>Psychroserpens ponticola sp. nov., isolated from seawater.</title>
        <authorList>
            <person name="Kristyanto S."/>
            <person name="Jung J."/>
            <person name="Kim J.M."/>
            <person name="Jeon C.O."/>
        </authorList>
    </citation>
    <scope>NUCLEOTIDE SEQUENCE [LARGE SCALE GENOMIC DNA]</scope>
    <source>
        <strain evidence="2 3">MSW6</strain>
    </source>
</reference>
<protein>
    <submittedName>
        <fullName evidence="2">DUF6090 family protein</fullName>
    </submittedName>
</protein>
<dbReference type="InterPro" id="IPR045749">
    <property type="entry name" value="DUF6090"/>
</dbReference>
<accession>A0ABY7RYR5</accession>
<feature type="transmembrane region" description="Helical" evidence="1">
    <location>
        <begin position="12"/>
        <end position="29"/>
    </location>
</feature>
<proteinExistence type="predicted"/>
<name>A0ABY7RYR5_9FLAO</name>